<dbReference type="PANTHER" id="PTHR36649:SF28">
    <property type="entry name" value="UBIQUITIN-LIKE DOMAIN-CONTAINING PROTEIN"/>
    <property type="match status" value="1"/>
</dbReference>
<dbReference type="Gene3D" id="3.90.228.10">
    <property type="match status" value="1"/>
</dbReference>
<evidence type="ECO:0008006" key="3">
    <source>
        <dbReference type="Google" id="ProtNLM"/>
    </source>
</evidence>
<accession>A0A8S1ES12</accession>
<sequence length="328" mass="37798">MSSLVMSDYSRVSAIEILDLLDFDANDKLIRYLTGEPPELPKGIRKFLNFKIFENLKNDDLVVNLTAFLHFQPKYNCDFRNRKVRILLPMLLDALRLACGHPLFSFCDTTKIAKLHTSGCSPECTQLIQPHASRNASPSLQDDGDEYFRGGRKYIHPWGSNRYALYVKGRFESDKWLGSDGNEGEWPAAYHGTCSKNTYGIAKEGLDVERSKRSRYGFGIYCTPDPKTAKRYGKKFMHNFRAVLVPCRMIAGFQGKNYRIIFQVRVHPEKFQVVKEADEARGEYWLLPDSDFIRPYGICVYECRDRKESRKKMDEGSDECSSNCSLRQ</sequence>
<dbReference type="Proteomes" id="UP000494206">
    <property type="component" value="Unassembled WGS sequence"/>
</dbReference>
<dbReference type="OrthoDB" id="428577at2759"/>
<evidence type="ECO:0000313" key="2">
    <source>
        <dbReference type="Proteomes" id="UP000494206"/>
    </source>
</evidence>
<name>A0A8S1ES12_9PELO</name>
<protein>
    <recommendedName>
        <fullName evidence="3">PARP catalytic domain-containing protein</fullName>
    </recommendedName>
</protein>
<gene>
    <name evidence="1" type="ORF">CBOVIS_LOCUS8511</name>
</gene>
<reference evidence="1 2" key="1">
    <citation type="submission" date="2020-04" db="EMBL/GenBank/DDBJ databases">
        <authorList>
            <person name="Laetsch R D."/>
            <person name="Stevens L."/>
            <person name="Kumar S."/>
            <person name="Blaxter L. M."/>
        </authorList>
    </citation>
    <scope>NUCLEOTIDE SEQUENCE [LARGE SCALE GENOMIC DNA]</scope>
</reference>
<proteinExistence type="predicted"/>
<comment type="caution">
    <text evidence="1">The sequence shown here is derived from an EMBL/GenBank/DDBJ whole genome shotgun (WGS) entry which is preliminary data.</text>
</comment>
<dbReference type="SUPFAM" id="SSF56399">
    <property type="entry name" value="ADP-ribosylation"/>
    <property type="match status" value="1"/>
</dbReference>
<dbReference type="AlphaFoldDB" id="A0A8S1ES12"/>
<keyword evidence="2" id="KW-1185">Reference proteome</keyword>
<evidence type="ECO:0000313" key="1">
    <source>
        <dbReference type="EMBL" id="CAB3406437.1"/>
    </source>
</evidence>
<organism evidence="1 2">
    <name type="scientific">Caenorhabditis bovis</name>
    <dbReference type="NCBI Taxonomy" id="2654633"/>
    <lineage>
        <taxon>Eukaryota</taxon>
        <taxon>Metazoa</taxon>
        <taxon>Ecdysozoa</taxon>
        <taxon>Nematoda</taxon>
        <taxon>Chromadorea</taxon>
        <taxon>Rhabditida</taxon>
        <taxon>Rhabditina</taxon>
        <taxon>Rhabditomorpha</taxon>
        <taxon>Rhabditoidea</taxon>
        <taxon>Rhabditidae</taxon>
        <taxon>Peloderinae</taxon>
        <taxon>Caenorhabditis</taxon>
    </lineage>
</organism>
<dbReference type="PANTHER" id="PTHR36649">
    <property type="entry name" value="UBIQUITIN-LIKE DOMAIN-CONTAINING PROTEIN"/>
    <property type="match status" value="1"/>
</dbReference>
<dbReference type="EMBL" id="CADEPM010000005">
    <property type="protein sequence ID" value="CAB3406437.1"/>
    <property type="molecule type" value="Genomic_DNA"/>
</dbReference>